<protein>
    <submittedName>
        <fullName evidence="2">Uncharacterized protein</fullName>
    </submittedName>
</protein>
<reference evidence="3" key="1">
    <citation type="submission" date="2015-07" db="EMBL/GenBank/DDBJ databases">
        <title>Draft genome sequence of a Pseudoalteromonas rubra strain, OCN096, isolated from Kaneohe Bay, Oahu, Hawaii.</title>
        <authorList>
            <person name="Beurmann S."/>
            <person name="Ushijima B."/>
            <person name="Belcaid M."/>
            <person name="Callahan S.M."/>
            <person name="Aeby G.S."/>
        </authorList>
    </citation>
    <scope>NUCLEOTIDE SEQUENCE [LARGE SCALE GENOMIC DNA]</scope>
    <source>
        <strain evidence="3">OCN096</strain>
    </source>
</reference>
<dbReference type="PATRIC" id="fig|43658.6.peg.516"/>
<name>A0A0L0EPT3_9GAMM</name>
<gene>
    <name evidence="2" type="ORF">AC626_16705</name>
</gene>
<dbReference type="Proteomes" id="UP000036850">
    <property type="component" value="Unassembled WGS sequence"/>
</dbReference>
<dbReference type="AlphaFoldDB" id="A0A0L0EPT3"/>
<feature type="region of interest" description="Disordered" evidence="1">
    <location>
        <begin position="16"/>
        <end position="37"/>
    </location>
</feature>
<evidence type="ECO:0000313" key="3">
    <source>
        <dbReference type="Proteomes" id="UP000036850"/>
    </source>
</evidence>
<comment type="caution">
    <text evidence="2">The sequence shown here is derived from an EMBL/GenBank/DDBJ whole genome shotgun (WGS) entry which is preliminary data.</text>
</comment>
<evidence type="ECO:0000256" key="1">
    <source>
        <dbReference type="SAM" id="MobiDB-lite"/>
    </source>
</evidence>
<organism evidence="2 3">
    <name type="scientific">Pseudoalteromonas rubra</name>
    <dbReference type="NCBI Taxonomy" id="43658"/>
    <lineage>
        <taxon>Bacteria</taxon>
        <taxon>Pseudomonadati</taxon>
        <taxon>Pseudomonadota</taxon>
        <taxon>Gammaproteobacteria</taxon>
        <taxon>Alteromonadales</taxon>
        <taxon>Pseudoalteromonadaceae</taxon>
        <taxon>Pseudoalteromonas</taxon>
    </lineage>
</organism>
<sequence>MTRQIPVQQDRLLRPRPLPFLLPGAPTDHGTHSEQAKNTIQAPGKYLTQASGSLSVLLMSVALNTTVAHANTAPSDLERITVTGSQYTLATRHNTHFLSKERIESMPHIADDIFRLMPALPGVAAGDYSANFLCAVGIRMKYSFYWMVSNCTGLFI</sequence>
<evidence type="ECO:0000313" key="2">
    <source>
        <dbReference type="EMBL" id="KNC66487.1"/>
    </source>
</evidence>
<proteinExistence type="predicted"/>
<accession>A0A0L0EPT3</accession>
<dbReference type="EMBL" id="LFZX01000145">
    <property type="protein sequence ID" value="KNC66487.1"/>
    <property type="molecule type" value="Genomic_DNA"/>
</dbReference>